<dbReference type="Proteomes" id="UP001320245">
    <property type="component" value="Unassembled WGS sequence"/>
</dbReference>
<name>A0AAN9U151_9PEZI</name>
<protein>
    <recommendedName>
        <fullName evidence="1">F-box domain-containing protein</fullName>
    </recommendedName>
</protein>
<dbReference type="Pfam" id="PF12937">
    <property type="entry name" value="F-box-like"/>
    <property type="match status" value="1"/>
</dbReference>
<reference evidence="2 3" key="1">
    <citation type="journal article" date="2023" name="PLoS ONE">
        <title>Cytospora paraplurivora sp. nov. isolated from orchards with fruit tree decline syndrome in Ontario, Canada.</title>
        <authorList>
            <person name="Ilyukhin E."/>
            <person name="Nguyen H.D.T."/>
            <person name="Castle A.J."/>
            <person name="Ellouze W."/>
        </authorList>
    </citation>
    <scope>NUCLEOTIDE SEQUENCE [LARGE SCALE GENOMIC DNA]</scope>
    <source>
        <strain evidence="2 3">FDS-564</strain>
    </source>
</reference>
<dbReference type="InterPro" id="IPR001810">
    <property type="entry name" value="F-box_dom"/>
</dbReference>
<gene>
    <name evidence="2" type="ORF">SLS53_007451</name>
</gene>
<organism evidence="2 3">
    <name type="scientific">Cytospora paraplurivora</name>
    <dbReference type="NCBI Taxonomy" id="2898453"/>
    <lineage>
        <taxon>Eukaryota</taxon>
        <taxon>Fungi</taxon>
        <taxon>Dikarya</taxon>
        <taxon>Ascomycota</taxon>
        <taxon>Pezizomycotina</taxon>
        <taxon>Sordariomycetes</taxon>
        <taxon>Sordariomycetidae</taxon>
        <taxon>Diaporthales</taxon>
        <taxon>Cytosporaceae</taxon>
        <taxon>Cytospora</taxon>
    </lineage>
</organism>
<evidence type="ECO:0000313" key="3">
    <source>
        <dbReference type="Proteomes" id="UP001320245"/>
    </source>
</evidence>
<evidence type="ECO:0000313" key="2">
    <source>
        <dbReference type="EMBL" id="KAK7735538.1"/>
    </source>
</evidence>
<proteinExistence type="predicted"/>
<evidence type="ECO:0000259" key="1">
    <source>
        <dbReference type="Pfam" id="PF12937"/>
    </source>
</evidence>
<feature type="domain" description="F-box" evidence="1">
    <location>
        <begin position="15"/>
        <end position="67"/>
    </location>
</feature>
<dbReference type="EMBL" id="JAJSPL020000038">
    <property type="protein sequence ID" value="KAK7735538.1"/>
    <property type="molecule type" value="Genomic_DNA"/>
</dbReference>
<dbReference type="AlphaFoldDB" id="A0AAN9U151"/>
<sequence length="612" mass="69481">MATSQRFQTQSSRNILTLPDELLVEIFDAVKIYKPNNGAQHASFASSPEDISNIRLVCRRFEACSSHLLVHYIRLDGITTESLERLEAISRHPTISKGVHIVRLVTRFYSPILANDIRRFAGYALNKVFGQAMRYREAFKDGEKEMERDGSLDVEQIYSRMRQCTAVLEGVKAVLKTWGRMSLSEVEDVSGSENLDYNKSDQEYMALQRSNSGIKDEGEEERHEQLLHLAHRLYRLRYQEQEKLRKDDAFIRRFAAAMARMPRAKGLEIHDFVNDWDAEESGYVDDRSHGGDDYAGLIDIDTFTQPMSWDEATDRGLGDPPVELLFKLPVAIQGAGVRLDRISMQTSTCAELYYPLLRKASVRDIWELGRAISEMRLKNFIFLHQTEITSRIRTTPAPEDIQAFGNLISAMSNSGSLEQLWLRLDSGWADGGLDPARRFSLGSMLFADPDSLGRWGQQAWNSLRDVHLSNLALHLSDLEHLAAQLRESNAKLEFLTLKRVHLLSGTWSEALDLLRTVEVEWETEISEPSGAECEDVRMVLAGQYDAVFGRLDGSRSLAEDYVNHDMKQNPLTSTYGLEMEYSVDGQEVLIAVTVEDETEDLPEDLDDVISQV</sequence>
<comment type="caution">
    <text evidence="2">The sequence shown here is derived from an EMBL/GenBank/DDBJ whole genome shotgun (WGS) entry which is preliminary data.</text>
</comment>
<keyword evidence="3" id="KW-1185">Reference proteome</keyword>
<accession>A0AAN9U151</accession>